<dbReference type="Gene3D" id="3.40.630.30">
    <property type="match status" value="1"/>
</dbReference>
<dbReference type="GO" id="GO:0016740">
    <property type="term" value="F:transferase activity"/>
    <property type="evidence" value="ECO:0007669"/>
    <property type="project" value="UniProtKB-KW"/>
</dbReference>
<reference evidence="2 3" key="1">
    <citation type="submission" date="2024-04" db="EMBL/GenBank/DDBJ databases">
        <title>Arthrobacter sp. from Plains bison fecal sample.</title>
        <authorList>
            <person name="Ruzzini A."/>
        </authorList>
    </citation>
    <scope>NUCLEOTIDE SEQUENCE [LARGE SCALE GENOMIC DNA]</scope>
    <source>
        <strain evidence="2 3">EINP1</strain>
    </source>
</reference>
<dbReference type="SUPFAM" id="SSF55729">
    <property type="entry name" value="Acyl-CoA N-acyltransferases (Nat)"/>
    <property type="match status" value="1"/>
</dbReference>
<dbReference type="EMBL" id="CP151657">
    <property type="protein sequence ID" value="WZP15820.1"/>
    <property type="molecule type" value="Genomic_DNA"/>
</dbReference>
<gene>
    <name evidence="2" type="ORF">AAE021_17000</name>
</gene>
<sequence>MTTLPLPAVELMQLPLAAIDALASGDLATANQHSPVPLTPHFSADRQAVWKIRSLQLATAPDDAGWVTGAIVDSASGLAVGCAGFHGPPDAAGMVELGYSVDPALRRRGYARAALELMLARANREPAVSTVRATISPDNEASLNLVLQYGFEEKGTQWDEEDGLEIIFELALRLG</sequence>
<dbReference type="EC" id="2.-.-.-" evidence="2"/>
<dbReference type="PANTHER" id="PTHR43441">
    <property type="entry name" value="RIBOSOMAL-PROTEIN-SERINE ACETYLTRANSFERASE"/>
    <property type="match status" value="1"/>
</dbReference>
<evidence type="ECO:0000313" key="2">
    <source>
        <dbReference type="EMBL" id="WZP15820.1"/>
    </source>
</evidence>
<dbReference type="RefSeq" id="WP_342023472.1">
    <property type="nucleotide sequence ID" value="NZ_CP151657.1"/>
</dbReference>
<protein>
    <submittedName>
        <fullName evidence="2">GNAT family protein</fullName>
        <ecNumber evidence="2">2.-.-.-</ecNumber>
    </submittedName>
</protein>
<dbReference type="PROSITE" id="PS51186">
    <property type="entry name" value="GNAT"/>
    <property type="match status" value="1"/>
</dbReference>
<feature type="domain" description="N-acetyltransferase" evidence="1">
    <location>
        <begin position="36"/>
        <end position="173"/>
    </location>
</feature>
<dbReference type="Proteomes" id="UP001448858">
    <property type="component" value="Chromosome"/>
</dbReference>
<dbReference type="Pfam" id="PF13302">
    <property type="entry name" value="Acetyltransf_3"/>
    <property type="match status" value="1"/>
</dbReference>
<keyword evidence="3" id="KW-1185">Reference proteome</keyword>
<dbReference type="InterPro" id="IPR016181">
    <property type="entry name" value="Acyl_CoA_acyltransferase"/>
</dbReference>
<dbReference type="InterPro" id="IPR000182">
    <property type="entry name" value="GNAT_dom"/>
</dbReference>
<evidence type="ECO:0000259" key="1">
    <source>
        <dbReference type="PROSITE" id="PS51186"/>
    </source>
</evidence>
<proteinExistence type="predicted"/>
<dbReference type="CDD" id="cd04301">
    <property type="entry name" value="NAT_SF"/>
    <property type="match status" value="1"/>
</dbReference>
<evidence type="ECO:0000313" key="3">
    <source>
        <dbReference type="Proteomes" id="UP001448858"/>
    </source>
</evidence>
<organism evidence="2 3">
    <name type="scientific">Arthrobacter citreus</name>
    <dbReference type="NCBI Taxonomy" id="1670"/>
    <lineage>
        <taxon>Bacteria</taxon>
        <taxon>Bacillati</taxon>
        <taxon>Actinomycetota</taxon>
        <taxon>Actinomycetes</taxon>
        <taxon>Micrococcales</taxon>
        <taxon>Micrococcaceae</taxon>
        <taxon>Arthrobacter</taxon>
    </lineage>
</organism>
<dbReference type="InterPro" id="IPR051908">
    <property type="entry name" value="Ribosomal_N-acetyltransferase"/>
</dbReference>
<name>A0ABZ2ZVN4_9MICC</name>
<accession>A0ABZ2ZVN4</accession>
<dbReference type="PANTHER" id="PTHR43441:SF6">
    <property type="entry name" value="N-ACETYLTRANSFERASE DOMAIN-CONTAINING PROTEIN"/>
    <property type="match status" value="1"/>
</dbReference>
<keyword evidence="2" id="KW-0808">Transferase</keyword>